<evidence type="ECO:0000313" key="2">
    <source>
        <dbReference type="Proteomes" id="UP000046392"/>
    </source>
</evidence>
<dbReference type="WBParaSite" id="SPAL_0001702100.1">
    <property type="protein sequence ID" value="SPAL_0001702100.1"/>
    <property type="gene ID" value="SPAL_0001702100"/>
</dbReference>
<evidence type="ECO:0000313" key="3">
    <source>
        <dbReference type="WBParaSite" id="SPAL_0001702100.1"/>
    </source>
</evidence>
<accession>A0A0N5CGP5</accession>
<dbReference type="PROSITE" id="PS50097">
    <property type="entry name" value="BTB"/>
    <property type="match status" value="1"/>
</dbReference>
<evidence type="ECO:0000259" key="1">
    <source>
        <dbReference type="PROSITE" id="PS50097"/>
    </source>
</evidence>
<sequence length="213" mass="24540">MSTDDISYKFSLTSPTRGKIFWSSDFLENLQSISSSEDGMENKYDYGCLIPFGRINESMCFYKELNIVCEIKYKIPNEGSTGINIFNEKSGSRILDYERHGNQLYDMYKSVNTSDCTIVFHGKFFFVHKFILMAHSLAFRKLFMDPDSKESKGSCVTLCDTVESQAVEMMVNYLYKGELPSDIGQKQIKDLLHLAVTYKIDNLKLLCESMLRF</sequence>
<keyword evidence="2" id="KW-1185">Reference proteome</keyword>
<dbReference type="STRING" id="174720.A0A0N5CGP5"/>
<protein>
    <submittedName>
        <fullName evidence="3">BTB domain-containing protein</fullName>
    </submittedName>
</protein>
<dbReference type="CDD" id="cd18186">
    <property type="entry name" value="BTB_POZ_ZBTB_KLHL-like"/>
    <property type="match status" value="1"/>
</dbReference>
<dbReference type="InterPro" id="IPR011333">
    <property type="entry name" value="SKP1/BTB/POZ_sf"/>
</dbReference>
<dbReference type="SUPFAM" id="SSF54695">
    <property type="entry name" value="POZ domain"/>
    <property type="match status" value="1"/>
</dbReference>
<proteinExistence type="predicted"/>
<dbReference type="Proteomes" id="UP000046392">
    <property type="component" value="Unplaced"/>
</dbReference>
<dbReference type="Gene3D" id="3.30.710.10">
    <property type="entry name" value="Potassium Channel Kv1.1, Chain A"/>
    <property type="match status" value="1"/>
</dbReference>
<organism evidence="2 3">
    <name type="scientific">Strongyloides papillosus</name>
    <name type="common">Intestinal threadworm</name>
    <dbReference type="NCBI Taxonomy" id="174720"/>
    <lineage>
        <taxon>Eukaryota</taxon>
        <taxon>Metazoa</taxon>
        <taxon>Ecdysozoa</taxon>
        <taxon>Nematoda</taxon>
        <taxon>Chromadorea</taxon>
        <taxon>Rhabditida</taxon>
        <taxon>Tylenchina</taxon>
        <taxon>Panagrolaimomorpha</taxon>
        <taxon>Strongyloidoidea</taxon>
        <taxon>Strongyloididae</taxon>
        <taxon>Strongyloides</taxon>
    </lineage>
</organism>
<dbReference type="AlphaFoldDB" id="A0A0N5CGP5"/>
<name>A0A0N5CGP5_STREA</name>
<dbReference type="SMART" id="SM00225">
    <property type="entry name" value="BTB"/>
    <property type="match status" value="1"/>
</dbReference>
<dbReference type="PANTHER" id="PTHR24413">
    <property type="entry name" value="SPECKLE-TYPE POZ PROTEIN"/>
    <property type="match status" value="1"/>
</dbReference>
<reference evidence="3" key="1">
    <citation type="submission" date="2017-02" db="UniProtKB">
        <authorList>
            <consortium name="WormBaseParasite"/>
        </authorList>
    </citation>
    <scope>IDENTIFICATION</scope>
</reference>
<dbReference type="InterPro" id="IPR000210">
    <property type="entry name" value="BTB/POZ_dom"/>
</dbReference>
<feature type="domain" description="BTB" evidence="1">
    <location>
        <begin position="114"/>
        <end position="183"/>
    </location>
</feature>
<dbReference type="Pfam" id="PF00651">
    <property type="entry name" value="BTB"/>
    <property type="match status" value="1"/>
</dbReference>